<accession>A0ABN1ENM9</accession>
<dbReference type="Gene3D" id="3.40.190.10">
    <property type="entry name" value="Periplasmic binding protein-like II"/>
    <property type="match status" value="1"/>
</dbReference>
<dbReference type="InterPro" id="IPR042100">
    <property type="entry name" value="Bug_dom1"/>
</dbReference>
<evidence type="ECO:0000313" key="3">
    <source>
        <dbReference type="Proteomes" id="UP001501588"/>
    </source>
</evidence>
<organism evidence="2 3">
    <name type="scientific">Craurococcus roseus</name>
    <dbReference type="NCBI Taxonomy" id="77585"/>
    <lineage>
        <taxon>Bacteria</taxon>
        <taxon>Pseudomonadati</taxon>
        <taxon>Pseudomonadota</taxon>
        <taxon>Alphaproteobacteria</taxon>
        <taxon>Acetobacterales</taxon>
        <taxon>Acetobacteraceae</taxon>
        <taxon>Craurococcus</taxon>
    </lineage>
</organism>
<dbReference type="SUPFAM" id="SSF53850">
    <property type="entry name" value="Periplasmic binding protein-like II"/>
    <property type="match status" value="1"/>
</dbReference>
<dbReference type="PANTHER" id="PTHR42928:SF5">
    <property type="entry name" value="BLR1237 PROTEIN"/>
    <property type="match status" value="1"/>
</dbReference>
<keyword evidence="3" id="KW-1185">Reference proteome</keyword>
<dbReference type="EMBL" id="BAAAFZ010000008">
    <property type="protein sequence ID" value="GAA0570418.1"/>
    <property type="molecule type" value="Genomic_DNA"/>
</dbReference>
<dbReference type="PANTHER" id="PTHR42928">
    <property type="entry name" value="TRICARBOXYLATE-BINDING PROTEIN"/>
    <property type="match status" value="1"/>
</dbReference>
<dbReference type="Gene3D" id="3.40.190.150">
    <property type="entry name" value="Bordetella uptake gene, domain 1"/>
    <property type="match status" value="1"/>
</dbReference>
<reference evidence="2 3" key="1">
    <citation type="journal article" date="2019" name="Int. J. Syst. Evol. Microbiol.">
        <title>The Global Catalogue of Microorganisms (GCM) 10K type strain sequencing project: providing services to taxonomists for standard genome sequencing and annotation.</title>
        <authorList>
            <consortium name="The Broad Institute Genomics Platform"/>
            <consortium name="The Broad Institute Genome Sequencing Center for Infectious Disease"/>
            <person name="Wu L."/>
            <person name="Ma J."/>
        </authorList>
    </citation>
    <scope>NUCLEOTIDE SEQUENCE [LARGE SCALE GENOMIC DNA]</scope>
    <source>
        <strain evidence="2 3">JCM 9933</strain>
    </source>
</reference>
<dbReference type="PIRSF" id="PIRSF017082">
    <property type="entry name" value="YflP"/>
    <property type="match status" value="1"/>
</dbReference>
<dbReference type="InterPro" id="IPR005064">
    <property type="entry name" value="BUG"/>
</dbReference>
<proteinExistence type="inferred from homology"/>
<sequence length="324" mass="34245">MLTRRRLGAGAAGAAIAAPALLRAQAPWPGDRPVEVIVPFPPGGGVDIMTRLVMPLVAAQIPGMRHVVSNRAGAAGQIGLEATFNAVPDGYTLGATTIPAHNAIPLERAARYRAMDFAFLANIVEDANWLYVRADSPIRTVQDLVERARARPGGLSYGTTGVGSDDHIFMLTFEALAGVPPLVHIPFAGAAPLIPQLAGGHMDLAAINVNDAIGMAREGKLRILAQAAAERQREAPDVPTFRELGLDIVHGASRGIVGPPGLPAEISGRLERAFAVALADGGFQRDAERNAMPLRPLVGAAYREMAAGVDAKLKELWQQRPWRG</sequence>
<comment type="caution">
    <text evidence="2">The sequence shown here is derived from an EMBL/GenBank/DDBJ whole genome shotgun (WGS) entry which is preliminary data.</text>
</comment>
<dbReference type="CDD" id="cd07012">
    <property type="entry name" value="PBP2_Bug_TTT"/>
    <property type="match status" value="1"/>
</dbReference>
<protein>
    <submittedName>
        <fullName evidence="2">Tripartite tricarboxylate transporter substrate binding protein</fullName>
    </submittedName>
</protein>
<evidence type="ECO:0000256" key="1">
    <source>
        <dbReference type="ARBA" id="ARBA00006987"/>
    </source>
</evidence>
<dbReference type="RefSeq" id="WP_343893687.1">
    <property type="nucleotide sequence ID" value="NZ_BAAAFZ010000008.1"/>
</dbReference>
<dbReference type="Pfam" id="PF03401">
    <property type="entry name" value="TctC"/>
    <property type="match status" value="1"/>
</dbReference>
<gene>
    <name evidence="2" type="ORF">GCM10009416_06190</name>
</gene>
<comment type="similarity">
    <text evidence="1">Belongs to the UPF0065 (bug) family.</text>
</comment>
<name>A0ABN1ENM9_9PROT</name>
<dbReference type="Proteomes" id="UP001501588">
    <property type="component" value="Unassembled WGS sequence"/>
</dbReference>
<evidence type="ECO:0000313" key="2">
    <source>
        <dbReference type="EMBL" id="GAA0570418.1"/>
    </source>
</evidence>